<evidence type="ECO:0000313" key="2">
    <source>
        <dbReference type="EMBL" id="KAH7091970.1"/>
    </source>
</evidence>
<reference evidence="2" key="1">
    <citation type="journal article" date="2021" name="Nat. Commun.">
        <title>Genetic determinants of endophytism in the Arabidopsis root mycobiome.</title>
        <authorList>
            <person name="Mesny F."/>
            <person name="Miyauchi S."/>
            <person name="Thiergart T."/>
            <person name="Pickel B."/>
            <person name="Atanasova L."/>
            <person name="Karlsson M."/>
            <person name="Huettel B."/>
            <person name="Barry K.W."/>
            <person name="Haridas S."/>
            <person name="Chen C."/>
            <person name="Bauer D."/>
            <person name="Andreopoulos W."/>
            <person name="Pangilinan J."/>
            <person name="LaButti K."/>
            <person name="Riley R."/>
            <person name="Lipzen A."/>
            <person name="Clum A."/>
            <person name="Drula E."/>
            <person name="Henrissat B."/>
            <person name="Kohler A."/>
            <person name="Grigoriev I.V."/>
            <person name="Martin F.M."/>
            <person name="Hacquard S."/>
        </authorList>
    </citation>
    <scope>NUCLEOTIDE SEQUENCE</scope>
    <source>
        <strain evidence="2">MPI-SDFR-AT-0120</strain>
    </source>
</reference>
<dbReference type="Proteomes" id="UP000813461">
    <property type="component" value="Unassembled WGS sequence"/>
</dbReference>
<dbReference type="PANTHER" id="PTHR24148:SF73">
    <property type="entry name" value="HET DOMAIN PROTEIN (AFU_ORTHOLOGUE AFUA_8G01020)"/>
    <property type="match status" value="1"/>
</dbReference>
<dbReference type="AlphaFoldDB" id="A0A8K0W2Z8"/>
<organism evidence="2 3">
    <name type="scientific">Paraphoma chrysanthemicola</name>
    <dbReference type="NCBI Taxonomy" id="798071"/>
    <lineage>
        <taxon>Eukaryota</taxon>
        <taxon>Fungi</taxon>
        <taxon>Dikarya</taxon>
        <taxon>Ascomycota</taxon>
        <taxon>Pezizomycotina</taxon>
        <taxon>Dothideomycetes</taxon>
        <taxon>Pleosporomycetidae</taxon>
        <taxon>Pleosporales</taxon>
        <taxon>Pleosporineae</taxon>
        <taxon>Phaeosphaeriaceae</taxon>
        <taxon>Paraphoma</taxon>
    </lineage>
</organism>
<dbReference type="OrthoDB" id="5386682at2759"/>
<keyword evidence="3" id="KW-1185">Reference proteome</keyword>
<accession>A0A8K0W2Z8</accession>
<dbReference type="PANTHER" id="PTHR24148">
    <property type="entry name" value="ANKYRIN REPEAT DOMAIN-CONTAINING PROTEIN 39 HOMOLOG-RELATED"/>
    <property type="match status" value="1"/>
</dbReference>
<sequence>MTVTRGETADFQHGPLGQTQSSIRLIEILPDLQQGPIRCELIHSVISDSYVCLSYMWGDGNRTRNILVNGKRFRVYTNLFNFLHLMQAQPVSHVTSASPHTRIRYWVDALFIDQSNNSERNHQVAQMGRILLSAQLVHVWLGNLPSAAHIRYISSGSLNHMTLTDWLSAPYPYNYFMARHIFRN</sequence>
<evidence type="ECO:0000313" key="3">
    <source>
        <dbReference type="Proteomes" id="UP000813461"/>
    </source>
</evidence>
<feature type="domain" description="Heterokaryon incompatibility" evidence="1">
    <location>
        <begin position="50"/>
        <end position="147"/>
    </location>
</feature>
<dbReference type="Pfam" id="PF06985">
    <property type="entry name" value="HET"/>
    <property type="match status" value="1"/>
</dbReference>
<gene>
    <name evidence="2" type="ORF">FB567DRAFT_435836</name>
</gene>
<dbReference type="InterPro" id="IPR052895">
    <property type="entry name" value="HetReg/Transcr_Mod"/>
</dbReference>
<evidence type="ECO:0000259" key="1">
    <source>
        <dbReference type="Pfam" id="PF06985"/>
    </source>
</evidence>
<comment type="caution">
    <text evidence="2">The sequence shown here is derived from an EMBL/GenBank/DDBJ whole genome shotgun (WGS) entry which is preliminary data.</text>
</comment>
<dbReference type="EMBL" id="JAGMVJ010000003">
    <property type="protein sequence ID" value="KAH7091970.1"/>
    <property type="molecule type" value="Genomic_DNA"/>
</dbReference>
<proteinExistence type="predicted"/>
<name>A0A8K0W2Z8_9PLEO</name>
<protein>
    <submittedName>
        <fullName evidence="2">Heterokaryon incompatibility protein-domain-containing protein</fullName>
    </submittedName>
</protein>
<dbReference type="InterPro" id="IPR010730">
    <property type="entry name" value="HET"/>
</dbReference>